<dbReference type="InterPro" id="IPR035396">
    <property type="entry name" value="Bac_rhamnosid6H"/>
</dbReference>
<dbReference type="Pfam" id="PF08531">
    <property type="entry name" value="Bac_rhamnosid_N"/>
    <property type="match status" value="1"/>
</dbReference>
<evidence type="ECO:0000256" key="1">
    <source>
        <dbReference type="ARBA" id="ARBA00001445"/>
    </source>
</evidence>
<feature type="domain" description="Alpha-L-rhamnosidase six-hairpin glycosidase" evidence="7">
    <location>
        <begin position="482"/>
        <end position="835"/>
    </location>
</feature>
<dbReference type="Gene3D" id="1.50.10.10">
    <property type="match status" value="1"/>
</dbReference>
<organism evidence="9 10">
    <name type="scientific">Pelagicoccus enzymogenes</name>
    <dbReference type="NCBI Taxonomy" id="2773457"/>
    <lineage>
        <taxon>Bacteria</taxon>
        <taxon>Pseudomonadati</taxon>
        <taxon>Verrucomicrobiota</taxon>
        <taxon>Opitutia</taxon>
        <taxon>Puniceicoccales</taxon>
        <taxon>Pelagicoccaceae</taxon>
        <taxon>Pelagicoccus</taxon>
    </lineage>
</organism>
<dbReference type="RefSeq" id="WP_191617165.1">
    <property type="nucleotide sequence ID" value="NZ_JACYFG010000032.1"/>
</dbReference>
<evidence type="ECO:0000259" key="6">
    <source>
        <dbReference type="Pfam" id="PF08531"/>
    </source>
</evidence>
<dbReference type="Pfam" id="PF25788">
    <property type="entry name" value="Ig_Rha78A_N"/>
    <property type="match status" value="1"/>
</dbReference>
<dbReference type="EMBL" id="JACYFG010000032">
    <property type="protein sequence ID" value="MBD5780046.1"/>
    <property type="molecule type" value="Genomic_DNA"/>
</dbReference>
<dbReference type="PANTHER" id="PTHR33307:SF6">
    <property type="entry name" value="ALPHA-RHAMNOSIDASE (EUROFUNG)-RELATED"/>
    <property type="match status" value="1"/>
</dbReference>
<feature type="domain" description="Alpha-L-rhamnosidase C-terminal" evidence="8">
    <location>
        <begin position="838"/>
        <end position="908"/>
    </location>
</feature>
<reference evidence="9" key="1">
    <citation type="submission" date="2020-09" db="EMBL/GenBank/DDBJ databases">
        <title>Pelagicoccus enzymogenes sp. nov. with an EPS production, isolated from marine sediment.</title>
        <authorList>
            <person name="Feng X."/>
        </authorList>
    </citation>
    <scope>NUCLEOTIDE SEQUENCE</scope>
    <source>
        <strain evidence="9">NFK12</strain>
    </source>
</reference>
<sequence length="956" mass="106952">MRTPVSYLASLLVFLTHALCCLAEGNPLQVGKLKSEHLVNPIQLDAREPRLSWMLTTTDPADRDRSQSAYRILVSGSIQELDKGNGDLWDSGKVESGRSHLVPYAGVELVSRQKCYWKVKVWDESERESGWSPVAEWTMALLDVNDWNGSEWIGLEEDNRESALAEREYAFQKEPEMKRSYPSPLLRRQISIEKPVRRALAYVAGVGYSEFYLNGEKVGDAVLDPGQTNYETHTLYVTHDVSYLLKQGDNALGIWLGSGFFGQNVAWKQDFDYGQPRARAILYVEYEDGSVESFGTDGNWKATTSPIVFDNVYWGETYDARLEIPDWASAGYDDSSWQDAVLLSAPCPTDRLRSQLIEPIRVQRRIKPVGVKDIGGGKYVVDFGENLAGWVEIVVDQDPGDVITMVAGEVMEPDGITVNTGTSGGAPGRIQEMIYVAKGGGEERWKARFSYHGFQFVEVSGLSAPPHPDTITAELVFSDLKKAGSFECSEDLMNQQWEITRRTLEANWHSIPEDCPAREKCGWLGDAHATSDVSFYGYDMTVFLAKFLRDIEDSLKKDKRYEEVVGKGRGVPTFVAPGKRVTDHPAEIDWAVAYLLVAWDVYLHSGDTVVFDRHFGHFKNFVSYFESMRGPGNILPSGLGDWCPPLWDRKGAPEYMLCHPHVSGTAFYYEALRIVSEIAFLKGEDRYADYCRALAADVKDAFNANYLEVIEGTDARFYGSQTATVMALKFGMVPDGMVPSVVDGLVFDIEKVHEGHHAVGIHGLRHLYTVLSDFGQDELVARMLLDRGFPGPGYLADHGFSTWPERQFNWGEEPRYRNSMNHPMQGGFAAFFFEGIGGIRPLSSAGGYKGFELRPRLMGEIDWATTTKESPYGVIESDWKREGDRIFWQVSIPVNTQAEVYLPTPDVGSVLESGAQLEGVPGVKDLAVVSDGLKESVKLTLGSGRYFFEMIDSDWQ</sequence>
<feature type="chain" id="PRO_5037725157" description="alpha-L-rhamnosidase" evidence="4">
    <location>
        <begin position="24"/>
        <end position="956"/>
    </location>
</feature>
<feature type="domain" description="Alpha-L-rhamnosidase concanavalin-like" evidence="5">
    <location>
        <begin position="374"/>
        <end position="476"/>
    </location>
</feature>
<comment type="caution">
    <text evidence="9">The sequence shown here is derived from an EMBL/GenBank/DDBJ whole genome shotgun (WGS) entry which is preliminary data.</text>
</comment>
<name>A0A927IHC9_9BACT</name>
<dbReference type="Gene3D" id="2.60.40.10">
    <property type="entry name" value="Immunoglobulins"/>
    <property type="match status" value="1"/>
</dbReference>
<dbReference type="Gene3D" id="2.60.420.10">
    <property type="entry name" value="Maltose phosphorylase, domain 3"/>
    <property type="match status" value="1"/>
</dbReference>
<dbReference type="InterPro" id="IPR008928">
    <property type="entry name" value="6-hairpin_glycosidase_sf"/>
</dbReference>
<keyword evidence="4" id="KW-0732">Signal</keyword>
<dbReference type="Pfam" id="PF05592">
    <property type="entry name" value="Bac_rhamnosid"/>
    <property type="match status" value="1"/>
</dbReference>
<dbReference type="GO" id="GO:0005975">
    <property type="term" value="P:carbohydrate metabolic process"/>
    <property type="evidence" value="ECO:0007669"/>
    <property type="project" value="InterPro"/>
</dbReference>
<dbReference type="InterPro" id="IPR035398">
    <property type="entry name" value="Bac_rhamnosid_C"/>
</dbReference>
<dbReference type="Pfam" id="PF17390">
    <property type="entry name" value="Bac_rhamnosid_C"/>
    <property type="match status" value="1"/>
</dbReference>
<feature type="signal peptide" evidence="4">
    <location>
        <begin position="1"/>
        <end position="23"/>
    </location>
</feature>
<dbReference type="InterPro" id="IPR016007">
    <property type="entry name" value="Alpha_rhamnosid"/>
</dbReference>
<dbReference type="GO" id="GO:0030596">
    <property type="term" value="F:alpha-L-rhamnosidase activity"/>
    <property type="evidence" value="ECO:0007669"/>
    <property type="project" value="UniProtKB-EC"/>
</dbReference>
<evidence type="ECO:0000259" key="8">
    <source>
        <dbReference type="Pfam" id="PF17390"/>
    </source>
</evidence>
<gene>
    <name evidence="9" type="ORF">IEN85_11145</name>
</gene>
<evidence type="ECO:0000256" key="2">
    <source>
        <dbReference type="ARBA" id="ARBA00012652"/>
    </source>
</evidence>
<dbReference type="SUPFAM" id="SSF48208">
    <property type="entry name" value="Six-hairpin glycosidases"/>
    <property type="match status" value="1"/>
</dbReference>
<dbReference type="EC" id="3.2.1.40" evidence="2"/>
<accession>A0A927IHC9</accession>
<dbReference type="Proteomes" id="UP000622317">
    <property type="component" value="Unassembled WGS sequence"/>
</dbReference>
<evidence type="ECO:0000256" key="4">
    <source>
        <dbReference type="SAM" id="SignalP"/>
    </source>
</evidence>
<evidence type="ECO:0000313" key="9">
    <source>
        <dbReference type="EMBL" id="MBD5780046.1"/>
    </source>
</evidence>
<dbReference type="InterPro" id="IPR013783">
    <property type="entry name" value="Ig-like_fold"/>
</dbReference>
<dbReference type="InterPro" id="IPR012341">
    <property type="entry name" value="6hp_glycosidase-like_sf"/>
</dbReference>
<dbReference type="InterPro" id="IPR013737">
    <property type="entry name" value="Bac_rhamnosid_N"/>
</dbReference>
<protein>
    <recommendedName>
        <fullName evidence="2">alpha-L-rhamnosidase</fullName>
        <ecNumber evidence="2">3.2.1.40</ecNumber>
    </recommendedName>
</protein>
<feature type="domain" description="Bacterial alpha-L-rhamnosidase N-terminal" evidence="6">
    <location>
        <begin position="194"/>
        <end position="363"/>
    </location>
</feature>
<dbReference type="InterPro" id="IPR008902">
    <property type="entry name" value="Rhamnosid_concanavalin"/>
</dbReference>
<dbReference type="Pfam" id="PF17389">
    <property type="entry name" value="Bac_rhamnosid6H"/>
    <property type="match status" value="1"/>
</dbReference>
<dbReference type="PANTHER" id="PTHR33307">
    <property type="entry name" value="ALPHA-RHAMNOSIDASE (EUROFUNG)"/>
    <property type="match status" value="1"/>
</dbReference>
<evidence type="ECO:0000259" key="7">
    <source>
        <dbReference type="Pfam" id="PF17389"/>
    </source>
</evidence>
<evidence type="ECO:0000256" key="3">
    <source>
        <dbReference type="ARBA" id="ARBA00022801"/>
    </source>
</evidence>
<proteinExistence type="predicted"/>
<comment type="catalytic activity">
    <reaction evidence="1">
        <text>Hydrolysis of terminal non-reducing alpha-L-rhamnose residues in alpha-L-rhamnosides.</text>
        <dbReference type="EC" id="3.2.1.40"/>
    </reaction>
</comment>
<dbReference type="AlphaFoldDB" id="A0A927IHC9"/>
<dbReference type="Gene3D" id="2.60.120.260">
    <property type="entry name" value="Galactose-binding domain-like"/>
    <property type="match status" value="2"/>
</dbReference>
<keyword evidence="3 9" id="KW-0378">Hydrolase</keyword>
<keyword evidence="10" id="KW-1185">Reference proteome</keyword>
<evidence type="ECO:0000313" key="10">
    <source>
        <dbReference type="Proteomes" id="UP000622317"/>
    </source>
</evidence>
<evidence type="ECO:0000259" key="5">
    <source>
        <dbReference type="Pfam" id="PF05592"/>
    </source>
</evidence>
<dbReference type="PIRSF" id="PIRSF010631">
    <property type="entry name" value="A-rhamnsds"/>
    <property type="match status" value="1"/>
</dbReference>